<dbReference type="RefSeq" id="WP_301288319.1">
    <property type="nucleotide sequence ID" value="NZ_JALJYF010000001.1"/>
</dbReference>
<sequence>MNWFSVLRLPSPRFPNDLATGDAVMDSYLEELDGYCLGSASVRRLYLSEIRDNLLEARDQAVAEGLSREVAAKRVVADFGPAKELARVQRQGRWRDFRRGGLIMGLAFAVLMLIFHLLSGSLATMGPVLLAGMFVFHGLFFGLLMGLWYSFMFAPTDPRPSFEDGDSESGFLVYSPRSSRWLAVLMMVVMTGMAVATVAGTLGLGFMANAGVVGNAFLTLIALHVVLSMRVAFIRIQADQEQLHFRGLGTECHIPLNAITGFRPAKWWERVLTPIAGANYRLYWRGKDGERATWLGLNGEMTNADRLRVLLDTSGSERKAAD</sequence>
<dbReference type="InterPro" id="IPR047928">
    <property type="entry name" value="Perm_prefix_1"/>
</dbReference>
<dbReference type="EMBL" id="JALJYF010000001">
    <property type="protein sequence ID" value="MCP1727402.1"/>
    <property type="molecule type" value="Genomic_DNA"/>
</dbReference>
<evidence type="ECO:0000313" key="3">
    <source>
        <dbReference type="Proteomes" id="UP001523550"/>
    </source>
</evidence>
<dbReference type="Proteomes" id="UP001523550">
    <property type="component" value="Unassembled WGS sequence"/>
</dbReference>
<keyword evidence="1" id="KW-0472">Membrane</keyword>
<organism evidence="2 3">
    <name type="scientific">Natronospira proteinivora</name>
    <dbReference type="NCBI Taxonomy" id="1807133"/>
    <lineage>
        <taxon>Bacteria</taxon>
        <taxon>Pseudomonadati</taxon>
        <taxon>Pseudomonadota</taxon>
        <taxon>Gammaproteobacteria</taxon>
        <taxon>Natronospirales</taxon>
        <taxon>Natronospiraceae</taxon>
        <taxon>Natronospira</taxon>
    </lineage>
</organism>
<evidence type="ECO:0000256" key="1">
    <source>
        <dbReference type="SAM" id="Phobius"/>
    </source>
</evidence>
<feature type="transmembrane region" description="Helical" evidence="1">
    <location>
        <begin position="212"/>
        <end position="233"/>
    </location>
</feature>
<keyword evidence="1" id="KW-1133">Transmembrane helix</keyword>
<protein>
    <recommendedName>
        <fullName evidence="4">PH (Pleckstrin Homology) domain-containing protein</fullName>
    </recommendedName>
</protein>
<comment type="caution">
    <text evidence="2">The sequence shown here is derived from an EMBL/GenBank/DDBJ whole genome shotgun (WGS) entry which is preliminary data.</text>
</comment>
<feature type="transmembrane region" description="Helical" evidence="1">
    <location>
        <begin position="181"/>
        <end position="206"/>
    </location>
</feature>
<evidence type="ECO:0000313" key="2">
    <source>
        <dbReference type="EMBL" id="MCP1727402.1"/>
    </source>
</evidence>
<proteinExistence type="predicted"/>
<accession>A0ABT1GBU3</accession>
<feature type="transmembrane region" description="Helical" evidence="1">
    <location>
        <begin position="128"/>
        <end position="151"/>
    </location>
</feature>
<name>A0ABT1GBU3_9GAMM</name>
<evidence type="ECO:0008006" key="4">
    <source>
        <dbReference type="Google" id="ProtNLM"/>
    </source>
</evidence>
<keyword evidence="1" id="KW-0812">Transmembrane</keyword>
<feature type="transmembrane region" description="Helical" evidence="1">
    <location>
        <begin position="100"/>
        <end position="122"/>
    </location>
</feature>
<gene>
    <name evidence="2" type="ORF">J2T60_001367</name>
</gene>
<keyword evidence="3" id="KW-1185">Reference proteome</keyword>
<dbReference type="NCBIfam" id="NF038403">
    <property type="entry name" value="perm_prefix_1"/>
    <property type="match status" value="1"/>
</dbReference>
<reference evidence="2 3" key="1">
    <citation type="submission" date="2022-03" db="EMBL/GenBank/DDBJ databases">
        <title>Genomic Encyclopedia of Type Strains, Phase III (KMG-III): the genomes of soil and plant-associated and newly described type strains.</title>
        <authorList>
            <person name="Whitman W."/>
        </authorList>
    </citation>
    <scope>NUCLEOTIDE SEQUENCE [LARGE SCALE GENOMIC DNA]</scope>
    <source>
        <strain evidence="2 3">BSker1</strain>
    </source>
</reference>